<feature type="compositionally biased region" description="Low complexity" evidence="1">
    <location>
        <begin position="16"/>
        <end position="25"/>
    </location>
</feature>
<dbReference type="EnsemblMetazoa" id="tetur13g02380.1">
    <property type="protein sequence ID" value="tetur13g02380.1"/>
    <property type="gene ID" value="tetur13g02380"/>
</dbReference>
<feature type="region of interest" description="Disordered" evidence="1">
    <location>
        <begin position="1"/>
        <end position="44"/>
    </location>
</feature>
<reference evidence="2" key="2">
    <citation type="submission" date="2015-06" db="UniProtKB">
        <authorList>
            <consortium name="EnsemblMetazoa"/>
        </authorList>
    </citation>
    <scope>IDENTIFICATION</scope>
</reference>
<keyword evidence="3" id="KW-1185">Reference proteome</keyword>
<accession>T1KK49</accession>
<dbReference type="AlphaFoldDB" id="T1KK49"/>
<dbReference type="EMBL" id="CAEY01000172">
    <property type="status" value="NOT_ANNOTATED_CDS"/>
    <property type="molecule type" value="Genomic_DNA"/>
</dbReference>
<name>T1KK49_TETUR</name>
<proteinExistence type="predicted"/>
<evidence type="ECO:0000313" key="2">
    <source>
        <dbReference type="EnsemblMetazoa" id="tetur13g02380.1"/>
    </source>
</evidence>
<evidence type="ECO:0000256" key="1">
    <source>
        <dbReference type="SAM" id="MobiDB-lite"/>
    </source>
</evidence>
<reference evidence="3" key="1">
    <citation type="submission" date="2011-08" db="EMBL/GenBank/DDBJ databases">
        <authorList>
            <person name="Rombauts S."/>
        </authorList>
    </citation>
    <scope>NUCLEOTIDE SEQUENCE</scope>
    <source>
        <strain evidence="3">London</strain>
    </source>
</reference>
<sequence>MHLVLHVPEEPENSEENLSSNSQNSDSDEQPSANGPMLSTSKAKEGDYPIKRIIRRGVAYHPVTKKKMVGNLVEHEHLIYFDEELDCDLVPEARGPINAPGSNEEYHWASCAPEEMTAERRKRGVQIPRNCRFCKELYSTRDTQIRRERDTCTDPGAPNHLCDDSCPDDCESYPPYEPPRPLPRGRRSKK</sequence>
<organism evidence="2 3">
    <name type="scientific">Tetranychus urticae</name>
    <name type="common">Two-spotted spider mite</name>
    <dbReference type="NCBI Taxonomy" id="32264"/>
    <lineage>
        <taxon>Eukaryota</taxon>
        <taxon>Metazoa</taxon>
        <taxon>Ecdysozoa</taxon>
        <taxon>Arthropoda</taxon>
        <taxon>Chelicerata</taxon>
        <taxon>Arachnida</taxon>
        <taxon>Acari</taxon>
        <taxon>Acariformes</taxon>
        <taxon>Trombidiformes</taxon>
        <taxon>Prostigmata</taxon>
        <taxon>Eleutherengona</taxon>
        <taxon>Raphignathae</taxon>
        <taxon>Tetranychoidea</taxon>
        <taxon>Tetranychidae</taxon>
        <taxon>Tetranychus</taxon>
    </lineage>
</organism>
<dbReference type="Proteomes" id="UP000015104">
    <property type="component" value="Unassembled WGS sequence"/>
</dbReference>
<dbReference type="HOGENOM" id="CLU_1429743_0_0_1"/>
<evidence type="ECO:0000313" key="3">
    <source>
        <dbReference type="Proteomes" id="UP000015104"/>
    </source>
</evidence>
<protein>
    <submittedName>
        <fullName evidence="2">Uncharacterized protein</fullName>
    </submittedName>
</protein>